<dbReference type="GO" id="GO:0005856">
    <property type="term" value="C:cytoskeleton"/>
    <property type="evidence" value="ECO:0007669"/>
    <property type="project" value="UniProtKB-SubCell"/>
</dbReference>
<sequence>MLAGGPVYLGTNGDDQQHLSRCSDHKEQAMPNFPENIEYKLHVTGLREKRLWILLICLMLLTIITTVILILNIFIIRVLNMSTRGMRHLHFHSRHHPKTGVEETVIQFSADKIHLGKVIAKSGTVYGRDGKDLIIVGSRVVITDKAAGHNRLVLQDGICRFENNNQFIIRNAIRPYFSAQHPLFRVDNRIKKISTSHIITDKIRSPINDNLLVNVDNLSLRGNEKVILEAKRMNFTAEMDILLQTSPDGSINFHTNKFFIGNTLKTLPISSSPSLTASIDALRICVCTASKPILFFVAGNKPCRAPNGFCV</sequence>
<evidence type="ECO:0000256" key="5">
    <source>
        <dbReference type="ARBA" id="ARBA00015329"/>
    </source>
</evidence>
<dbReference type="AlphaFoldDB" id="A0A0N5CXY7"/>
<dbReference type="Pfam" id="PF04790">
    <property type="entry name" value="Sarcoglycan_1"/>
    <property type="match status" value="1"/>
</dbReference>
<evidence type="ECO:0000256" key="3">
    <source>
        <dbReference type="ARBA" id="ARBA00004274"/>
    </source>
</evidence>
<feature type="compositionally biased region" description="Basic and acidic residues" evidence="16">
    <location>
        <begin position="15"/>
        <end position="25"/>
    </location>
</feature>
<keyword evidence="8 17" id="KW-0812">Transmembrane</keyword>
<evidence type="ECO:0000256" key="17">
    <source>
        <dbReference type="SAM" id="Phobius"/>
    </source>
</evidence>
<evidence type="ECO:0000256" key="12">
    <source>
        <dbReference type="ARBA" id="ARBA00023157"/>
    </source>
</evidence>
<evidence type="ECO:0000256" key="8">
    <source>
        <dbReference type="ARBA" id="ARBA00022692"/>
    </source>
</evidence>
<proteinExistence type="inferred from homology"/>
<feature type="region of interest" description="Disordered" evidence="16">
    <location>
        <begin position="1"/>
        <end position="25"/>
    </location>
</feature>
<comment type="subcellular location">
    <subcellularLocation>
        <location evidence="3">Cell membrane</location>
        <location evidence="3">Sarcolemma</location>
        <topology evidence="3">Single-pass type II membrane protein</topology>
    </subcellularLocation>
    <subcellularLocation>
        <location evidence="2">Cytoplasm</location>
        <location evidence="2">Cytoskeleton</location>
    </subcellularLocation>
</comment>
<evidence type="ECO:0000256" key="7">
    <source>
        <dbReference type="ARBA" id="ARBA00022490"/>
    </source>
</evidence>
<comment type="subunit">
    <text evidence="15">Cross-link to form 2 major subcomplexes: one consisting of SGCB, SGCD and SGCG and the other consisting of SGCB and SGCD. The association between SGCB and SGCG is particularly strong while SGCA is loosely associated with the other sarcoglycans.</text>
</comment>
<evidence type="ECO:0000256" key="13">
    <source>
        <dbReference type="ARBA" id="ARBA00023180"/>
    </source>
</evidence>
<evidence type="ECO:0000256" key="2">
    <source>
        <dbReference type="ARBA" id="ARBA00004245"/>
    </source>
</evidence>
<feature type="transmembrane region" description="Helical" evidence="17">
    <location>
        <begin position="51"/>
        <end position="79"/>
    </location>
</feature>
<comment type="function">
    <text evidence="1">Component of the sarcoglycan complex, a subcomplex of the dystrophin-glycoprotein complex which forms a link between the F-actin cytoskeleton and the extracellular matrix.</text>
</comment>
<evidence type="ECO:0000256" key="15">
    <source>
        <dbReference type="ARBA" id="ARBA00026041"/>
    </source>
</evidence>
<evidence type="ECO:0000313" key="19">
    <source>
        <dbReference type="Proteomes" id="UP000276776"/>
    </source>
</evidence>
<dbReference type="PANTHER" id="PTHR21142:SF2">
    <property type="entry name" value="BETA-SARCOGLYCAN"/>
    <property type="match status" value="1"/>
</dbReference>
<evidence type="ECO:0000256" key="16">
    <source>
        <dbReference type="SAM" id="MobiDB-lite"/>
    </source>
</evidence>
<keyword evidence="9" id="KW-0735">Signal-anchor</keyword>
<dbReference type="OMA" id="PANKHCF"/>
<accession>A0A0N5CXY7</accession>
<dbReference type="GO" id="GO:0042383">
    <property type="term" value="C:sarcolemma"/>
    <property type="evidence" value="ECO:0007669"/>
    <property type="project" value="UniProtKB-SubCell"/>
</dbReference>
<dbReference type="EMBL" id="UYYF01004330">
    <property type="protein sequence ID" value="VDN02500.1"/>
    <property type="molecule type" value="Genomic_DNA"/>
</dbReference>
<dbReference type="InterPro" id="IPR006875">
    <property type="entry name" value="Sarcoglycan"/>
</dbReference>
<dbReference type="PANTHER" id="PTHR21142">
    <property type="entry name" value="SARCOGLYCANS"/>
    <property type="match status" value="1"/>
</dbReference>
<dbReference type="Proteomes" id="UP000276776">
    <property type="component" value="Unassembled WGS sequence"/>
</dbReference>
<evidence type="ECO:0000256" key="9">
    <source>
        <dbReference type="ARBA" id="ARBA00022968"/>
    </source>
</evidence>
<dbReference type="STRING" id="103827.A0A0N5CXY7"/>
<organism evidence="20">
    <name type="scientific">Thelazia callipaeda</name>
    <name type="common">Oriental eyeworm</name>
    <name type="synonym">Parasitic nematode</name>
    <dbReference type="NCBI Taxonomy" id="103827"/>
    <lineage>
        <taxon>Eukaryota</taxon>
        <taxon>Metazoa</taxon>
        <taxon>Ecdysozoa</taxon>
        <taxon>Nematoda</taxon>
        <taxon>Chromadorea</taxon>
        <taxon>Rhabditida</taxon>
        <taxon>Spirurina</taxon>
        <taxon>Spiruromorpha</taxon>
        <taxon>Thelazioidea</taxon>
        <taxon>Thelaziidae</taxon>
        <taxon>Thelazia</taxon>
    </lineage>
</organism>
<name>A0A0N5CXY7_THECL</name>
<dbReference type="GO" id="GO:0016012">
    <property type="term" value="C:sarcoglycan complex"/>
    <property type="evidence" value="ECO:0007669"/>
    <property type="project" value="InterPro"/>
</dbReference>
<comment type="similarity">
    <text evidence="4">Belongs to the sarcoglycan beta/delta/gamma/zeta family.</text>
</comment>
<keyword evidence="10 17" id="KW-1133">Transmembrane helix</keyword>
<dbReference type="OrthoDB" id="5843723at2759"/>
<evidence type="ECO:0000256" key="1">
    <source>
        <dbReference type="ARBA" id="ARBA00002860"/>
    </source>
</evidence>
<evidence type="ECO:0000256" key="4">
    <source>
        <dbReference type="ARBA" id="ARBA00007574"/>
    </source>
</evidence>
<evidence type="ECO:0000313" key="18">
    <source>
        <dbReference type="EMBL" id="VDN02500.1"/>
    </source>
</evidence>
<evidence type="ECO:0000256" key="6">
    <source>
        <dbReference type="ARBA" id="ARBA00022475"/>
    </source>
</evidence>
<reference evidence="20" key="1">
    <citation type="submission" date="2017-02" db="UniProtKB">
        <authorList>
            <consortium name="WormBaseParasite"/>
        </authorList>
    </citation>
    <scope>IDENTIFICATION</scope>
</reference>
<dbReference type="GO" id="GO:0007517">
    <property type="term" value="P:muscle organ development"/>
    <property type="evidence" value="ECO:0007669"/>
    <property type="project" value="InterPro"/>
</dbReference>
<protein>
    <recommendedName>
        <fullName evidence="5">Beta-sarcoglycan</fullName>
    </recommendedName>
</protein>
<keyword evidence="6" id="KW-1003">Cell membrane</keyword>
<keyword evidence="7" id="KW-0963">Cytoplasm</keyword>
<keyword evidence="19" id="KW-1185">Reference proteome</keyword>
<keyword evidence="14" id="KW-0206">Cytoskeleton</keyword>
<dbReference type="WBParaSite" id="TCLT_0000528801-mRNA-1">
    <property type="protein sequence ID" value="TCLT_0000528801-mRNA-1"/>
    <property type="gene ID" value="TCLT_0000528801"/>
</dbReference>
<evidence type="ECO:0000256" key="11">
    <source>
        <dbReference type="ARBA" id="ARBA00023136"/>
    </source>
</evidence>
<dbReference type="InterPro" id="IPR027659">
    <property type="entry name" value="Sgcb"/>
</dbReference>
<keyword evidence="13" id="KW-0325">Glycoprotein</keyword>
<evidence type="ECO:0000313" key="20">
    <source>
        <dbReference type="WBParaSite" id="TCLT_0000528801-mRNA-1"/>
    </source>
</evidence>
<keyword evidence="12" id="KW-1015">Disulfide bond</keyword>
<reference evidence="18 19" key="2">
    <citation type="submission" date="2018-11" db="EMBL/GenBank/DDBJ databases">
        <authorList>
            <consortium name="Pathogen Informatics"/>
        </authorList>
    </citation>
    <scope>NUCLEOTIDE SEQUENCE [LARGE SCALE GENOMIC DNA]</scope>
</reference>
<gene>
    <name evidence="18" type="ORF">TCLT_LOCUS5277</name>
</gene>
<evidence type="ECO:0000256" key="14">
    <source>
        <dbReference type="ARBA" id="ARBA00023212"/>
    </source>
</evidence>
<evidence type="ECO:0000256" key="10">
    <source>
        <dbReference type="ARBA" id="ARBA00022989"/>
    </source>
</evidence>
<keyword evidence="11 17" id="KW-0472">Membrane</keyword>